<gene>
    <name evidence="2" type="ORF">AVDCRST_MAG54-3543</name>
</gene>
<dbReference type="EMBL" id="CADCTH010000451">
    <property type="protein sequence ID" value="CAA9280203.1"/>
    <property type="molecule type" value="Genomic_DNA"/>
</dbReference>
<feature type="non-terminal residue" evidence="2">
    <location>
        <position position="1"/>
    </location>
</feature>
<feature type="compositionally biased region" description="Basic residues" evidence="1">
    <location>
        <begin position="76"/>
        <end position="87"/>
    </location>
</feature>
<sequence length="105" mass="11632">GQHRRDERRWRPSTRTPSARPRRSRGPGPTRGKHAPSALARSPVRGGRPPRPTPRRHHAGLHAARGCGRPALPRLGPRRLPARRGTGRPHDASRRPAPARPARPL</sequence>
<feature type="region of interest" description="Disordered" evidence="1">
    <location>
        <begin position="1"/>
        <end position="105"/>
    </location>
</feature>
<feature type="compositionally biased region" description="Basic and acidic residues" evidence="1">
    <location>
        <begin position="1"/>
        <end position="10"/>
    </location>
</feature>
<evidence type="ECO:0000256" key="1">
    <source>
        <dbReference type="SAM" id="MobiDB-lite"/>
    </source>
</evidence>
<evidence type="ECO:0000313" key="2">
    <source>
        <dbReference type="EMBL" id="CAA9280203.1"/>
    </source>
</evidence>
<reference evidence="2" key="1">
    <citation type="submission" date="2020-02" db="EMBL/GenBank/DDBJ databases">
        <authorList>
            <person name="Meier V. D."/>
        </authorList>
    </citation>
    <scope>NUCLEOTIDE SEQUENCE</scope>
    <source>
        <strain evidence="2">AVDCRST_MAG54</strain>
    </source>
</reference>
<organism evidence="2">
    <name type="scientific">uncultured Actinomycetospora sp</name>
    <dbReference type="NCBI Taxonomy" id="1135996"/>
    <lineage>
        <taxon>Bacteria</taxon>
        <taxon>Bacillati</taxon>
        <taxon>Actinomycetota</taxon>
        <taxon>Actinomycetes</taxon>
        <taxon>Pseudonocardiales</taxon>
        <taxon>Pseudonocardiaceae</taxon>
        <taxon>Actinomycetospora</taxon>
        <taxon>environmental samples</taxon>
    </lineage>
</organism>
<proteinExistence type="predicted"/>
<dbReference type="AlphaFoldDB" id="A0A6J4JK14"/>
<feature type="non-terminal residue" evidence="2">
    <location>
        <position position="105"/>
    </location>
</feature>
<protein>
    <submittedName>
        <fullName evidence="2">Uncharacterized protein</fullName>
    </submittedName>
</protein>
<accession>A0A6J4JK14</accession>
<name>A0A6J4JK14_9PSEU</name>
<feature type="compositionally biased region" description="Low complexity" evidence="1">
    <location>
        <begin position="65"/>
        <end position="75"/>
    </location>
</feature>